<dbReference type="Proteomes" id="UP000051448">
    <property type="component" value="Unassembled WGS sequence"/>
</dbReference>
<dbReference type="Pfam" id="PF06042">
    <property type="entry name" value="NTP_transf_6"/>
    <property type="match status" value="1"/>
</dbReference>
<dbReference type="PANTHER" id="PTHR39166">
    <property type="entry name" value="BLL1166 PROTEIN"/>
    <property type="match status" value="1"/>
</dbReference>
<sequence length="187" mass="21719">MLMNYKKELLEILVNNAELTEIFKILKKEHLSTAYVCSGTIRTIVWNNLSSKKTNLVLENIDVLYADAGESYEQFLTRKAIFSQKYSKYLWNIENVCLNDAKSLQPFGKNIESALKKVPETCNSIAVNLNDSEPAIIAPFSLEHLFNFEIHPTPRFQSDKMLLKQFKTRVTNKNWQKKWSSLTFFVE</sequence>
<dbReference type="OrthoDB" id="1901124at2"/>
<dbReference type="PANTHER" id="PTHR39166:SF1">
    <property type="entry name" value="BLL1166 PROTEIN"/>
    <property type="match status" value="1"/>
</dbReference>
<proteinExistence type="predicted"/>
<evidence type="ECO:0000313" key="2">
    <source>
        <dbReference type="Proteomes" id="UP000051448"/>
    </source>
</evidence>
<name>A0A0R1MS02_9LACO</name>
<reference evidence="1 2" key="1">
    <citation type="journal article" date="2015" name="Genome Announc.">
        <title>Expanding the biotechnology potential of lactobacilli through comparative genomics of 213 strains and associated genera.</title>
        <authorList>
            <person name="Sun Z."/>
            <person name="Harris H.M."/>
            <person name="McCann A."/>
            <person name="Guo C."/>
            <person name="Argimon S."/>
            <person name="Zhang W."/>
            <person name="Yang X."/>
            <person name="Jeffery I.B."/>
            <person name="Cooney J.C."/>
            <person name="Kagawa T.F."/>
            <person name="Liu W."/>
            <person name="Song Y."/>
            <person name="Salvetti E."/>
            <person name="Wrobel A."/>
            <person name="Rasinkangas P."/>
            <person name="Parkhill J."/>
            <person name="Rea M.C."/>
            <person name="O'Sullivan O."/>
            <person name="Ritari J."/>
            <person name="Douillard F.P."/>
            <person name="Paul Ross R."/>
            <person name="Yang R."/>
            <person name="Briner A.E."/>
            <person name="Felis G.E."/>
            <person name="de Vos W.M."/>
            <person name="Barrangou R."/>
            <person name="Klaenhammer T.R."/>
            <person name="Caufield P.W."/>
            <person name="Cui Y."/>
            <person name="Zhang H."/>
            <person name="O'Toole P.W."/>
        </authorList>
    </citation>
    <scope>NUCLEOTIDE SEQUENCE [LARGE SCALE GENOMIC DNA]</scope>
    <source>
        <strain evidence="1 2">DSM 19519</strain>
    </source>
</reference>
<comment type="caution">
    <text evidence="1">The sequence shown here is derived from an EMBL/GenBank/DDBJ whole genome shotgun (WGS) entry which is preliminary data.</text>
</comment>
<protein>
    <recommendedName>
        <fullName evidence="3">Nucleotidyltransferase family protein</fullName>
    </recommendedName>
</protein>
<evidence type="ECO:0008006" key="3">
    <source>
        <dbReference type="Google" id="ProtNLM"/>
    </source>
</evidence>
<organism evidence="1 2">
    <name type="scientific">Liquorilactobacillus hordei DSM 19519</name>
    <dbReference type="NCBI Taxonomy" id="1423759"/>
    <lineage>
        <taxon>Bacteria</taxon>
        <taxon>Bacillati</taxon>
        <taxon>Bacillota</taxon>
        <taxon>Bacilli</taxon>
        <taxon>Lactobacillales</taxon>
        <taxon>Lactobacillaceae</taxon>
        <taxon>Liquorilactobacillus</taxon>
    </lineage>
</organism>
<dbReference type="InterPro" id="IPR009267">
    <property type="entry name" value="NTP_transf_6"/>
</dbReference>
<evidence type="ECO:0000313" key="1">
    <source>
        <dbReference type="EMBL" id="KRL07802.1"/>
    </source>
</evidence>
<accession>A0A0R1MS02</accession>
<keyword evidence="2" id="KW-1185">Reference proteome</keyword>
<dbReference type="EMBL" id="AZDX01000004">
    <property type="protein sequence ID" value="KRL07802.1"/>
    <property type="molecule type" value="Genomic_DNA"/>
</dbReference>
<dbReference type="STRING" id="1423759.FC92_GL001373"/>
<dbReference type="PATRIC" id="fig|1423759.3.peg.1441"/>
<gene>
    <name evidence="1" type="ORF">FC92_GL001373</name>
</gene>
<dbReference type="AlphaFoldDB" id="A0A0R1MS02"/>